<feature type="domain" description="Core Histone H2A/H2B/H3" evidence="3">
    <location>
        <begin position="129"/>
        <end position="212"/>
    </location>
</feature>
<evidence type="ECO:0000256" key="2">
    <source>
        <dbReference type="SAM" id="MobiDB-lite"/>
    </source>
</evidence>
<dbReference type="PANTHER" id="PTHR45810">
    <property type="entry name" value="HISTONE H3.2"/>
    <property type="match status" value="1"/>
</dbReference>
<dbReference type="Gene3D" id="1.10.20.10">
    <property type="entry name" value="Histone, subunit A"/>
    <property type="match status" value="1"/>
</dbReference>
<evidence type="ECO:0000259" key="3">
    <source>
        <dbReference type="Pfam" id="PF00125"/>
    </source>
</evidence>
<dbReference type="InterPro" id="IPR007125">
    <property type="entry name" value="H2A/H2B/H3"/>
</dbReference>
<reference evidence="5" key="1">
    <citation type="submission" date="2016-11" db="UniProtKB">
        <authorList>
            <consortium name="WormBaseParasite"/>
        </authorList>
    </citation>
    <scope>IDENTIFICATION</scope>
</reference>
<feature type="region of interest" description="Disordered" evidence="2">
    <location>
        <begin position="1"/>
        <end position="23"/>
    </location>
</feature>
<dbReference type="SUPFAM" id="SSF47113">
    <property type="entry name" value="Histone-fold"/>
    <property type="match status" value="1"/>
</dbReference>
<dbReference type="GO" id="GO:0003677">
    <property type="term" value="F:DNA binding"/>
    <property type="evidence" value="ECO:0007669"/>
    <property type="project" value="InterPro"/>
</dbReference>
<dbReference type="Pfam" id="PF00125">
    <property type="entry name" value="Histone"/>
    <property type="match status" value="1"/>
</dbReference>
<accession>A0A1I8BXA4</accession>
<proteinExistence type="inferred from homology"/>
<dbReference type="WBParaSite" id="MhA1_Contig773.frz3.gene16">
    <property type="protein sequence ID" value="MhA1_Contig773.frz3.gene16"/>
    <property type="gene ID" value="MhA1_Contig773.frz3.gene16"/>
</dbReference>
<evidence type="ECO:0000313" key="5">
    <source>
        <dbReference type="WBParaSite" id="MhA1_Contig773.frz3.gene16"/>
    </source>
</evidence>
<dbReference type="InterPro" id="IPR009072">
    <property type="entry name" value="Histone-fold"/>
</dbReference>
<dbReference type="Proteomes" id="UP000095281">
    <property type="component" value="Unplaced"/>
</dbReference>
<feature type="compositionally biased region" description="Polar residues" evidence="2">
    <location>
        <begin position="1"/>
        <end position="15"/>
    </location>
</feature>
<evidence type="ECO:0000256" key="1">
    <source>
        <dbReference type="ARBA" id="ARBA00010343"/>
    </source>
</evidence>
<comment type="similarity">
    <text evidence="1">Belongs to the histone H3 family.</text>
</comment>
<protein>
    <submittedName>
        <fullName evidence="5">Histone domain-containing protein</fullName>
    </submittedName>
</protein>
<name>A0A1I8BXA4_MELHA</name>
<sequence length="224" mass="26010">MEDKANSFNHSTSDNSLEQQQQLESQLAEITKENQDLKKCQQVLCSIDSKNIFNAQQDVYSSTYPKNWPFQIFTPYSGLRRSSRLSKPIDSTNSLNISLDLSTKEEYLQTNKFIESNDLKENLDYLKVLLEIRKYQKTTRHLIPRSPFSNIFKEILQNVSKPGSNLNVELKAIDALHEESEAFITQVFEAAHRNAIHAKRETIKPEDFYLARWMINTFGTTILR</sequence>
<dbReference type="GO" id="GO:0000786">
    <property type="term" value="C:nucleosome"/>
    <property type="evidence" value="ECO:0007669"/>
    <property type="project" value="InterPro"/>
</dbReference>
<dbReference type="PANTHER" id="PTHR45810:SF1">
    <property type="entry name" value="HISTONE H3-LIKE CENTROMERIC PROTEIN A"/>
    <property type="match status" value="1"/>
</dbReference>
<dbReference type="AlphaFoldDB" id="A0A1I8BXA4"/>
<dbReference type="SMART" id="SM00428">
    <property type="entry name" value="H3"/>
    <property type="match status" value="1"/>
</dbReference>
<dbReference type="GO" id="GO:0030527">
    <property type="term" value="F:structural constituent of chromatin"/>
    <property type="evidence" value="ECO:0007669"/>
    <property type="project" value="InterPro"/>
</dbReference>
<organism evidence="4 5">
    <name type="scientific">Meloidogyne hapla</name>
    <name type="common">Root-knot nematode worm</name>
    <dbReference type="NCBI Taxonomy" id="6305"/>
    <lineage>
        <taxon>Eukaryota</taxon>
        <taxon>Metazoa</taxon>
        <taxon>Ecdysozoa</taxon>
        <taxon>Nematoda</taxon>
        <taxon>Chromadorea</taxon>
        <taxon>Rhabditida</taxon>
        <taxon>Tylenchina</taxon>
        <taxon>Tylenchomorpha</taxon>
        <taxon>Tylenchoidea</taxon>
        <taxon>Meloidogynidae</taxon>
        <taxon>Meloidogyninae</taxon>
        <taxon>Meloidogyne</taxon>
    </lineage>
</organism>
<keyword evidence="4" id="KW-1185">Reference proteome</keyword>
<dbReference type="InterPro" id="IPR000164">
    <property type="entry name" value="Histone_H3/CENP-A"/>
</dbReference>
<dbReference type="GO" id="GO:0046982">
    <property type="term" value="F:protein heterodimerization activity"/>
    <property type="evidence" value="ECO:0007669"/>
    <property type="project" value="InterPro"/>
</dbReference>
<evidence type="ECO:0000313" key="4">
    <source>
        <dbReference type="Proteomes" id="UP000095281"/>
    </source>
</evidence>